<accession>A0ABQ9H436</accession>
<comment type="caution">
    <text evidence="2">The sequence shown here is derived from an EMBL/GenBank/DDBJ whole genome shotgun (WGS) entry which is preliminary data.</text>
</comment>
<evidence type="ECO:0000313" key="3">
    <source>
        <dbReference type="Proteomes" id="UP001159363"/>
    </source>
</evidence>
<sequence length="197" mass="23106">MHVTPVLYQEDDDKRPQVIVLWRYVDRHTYADEVVLIGKNKEKLRETMKVLVKEIKEVGLEINIEKTKYLPISRRHNVGHRALDMDGVALEKIDFKYLGGLLNERNIMEMEILTRIQVRNRYNFSKGKILKSKLVSRTSKLRIYKTIIQPVVLYGAKLWTLTKRIENKLMAFENGILRQICGPVKEGEIGEEEKIEN</sequence>
<protein>
    <recommendedName>
        <fullName evidence="1">Reverse transcriptase domain-containing protein</fullName>
    </recommendedName>
</protein>
<gene>
    <name evidence="2" type="ORF">PR048_019665</name>
</gene>
<dbReference type="PANTHER" id="PTHR47027">
    <property type="entry name" value="REVERSE TRANSCRIPTASE DOMAIN-CONTAINING PROTEIN"/>
    <property type="match status" value="1"/>
</dbReference>
<dbReference type="InterPro" id="IPR000477">
    <property type="entry name" value="RT_dom"/>
</dbReference>
<reference evidence="2 3" key="1">
    <citation type="submission" date="2023-02" db="EMBL/GenBank/DDBJ databases">
        <title>LHISI_Scaffold_Assembly.</title>
        <authorList>
            <person name="Stuart O.P."/>
            <person name="Cleave R."/>
            <person name="Magrath M.J.L."/>
            <person name="Mikheyev A.S."/>
        </authorList>
    </citation>
    <scope>NUCLEOTIDE SEQUENCE [LARGE SCALE GENOMIC DNA]</scope>
    <source>
        <strain evidence="2">Daus_M_001</strain>
        <tissue evidence="2">Leg muscle</tissue>
    </source>
</reference>
<dbReference type="PANTHER" id="PTHR47027:SF29">
    <property type="entry name" value="C2H2-TYPE DOMAIN-CONTAINING PROTEIN"/>
    <property type="match status" value="1"/>
</dbReference>
<organism evidence="2 3">
    <name type="scientific">Dryococelus australis</name>
    <dbReference type="NCBI Taxonomy" id="614101"/>
    <lineage>
        <taxon>Eukaryota</taxon>
        <taxon>Metazoa</taxon>
        <taxon>Ecdysozoa</taxon>
        <taxon>Arthropoda</taxon>
        <taxon>Hexapoda</taxon>
        <taxon>Insecta</taxon>
        <taxon>Pterygota</taxon>
        <taxon>Neoptera</taxon>
        <taxon>Polyneoptera</taxon>
        <taxon>Phasmatodea</taxon>
        <taxon>Verophasmatodea</taxon>
        <taxon>Anareolatae</taxon>
        <taxon>Phasmatidae</taxon>
        <taxon>Eurycanthinae</taxon>
        <taxon>Dryococelus</taxon>
    </lineage>
</organism>
<proteinExistence type="predicted"/>
<keyword evidence="3" id="KW-1185">Reference proteome</keyword>
<evidence type="ECO:0000259" key="1">
    <source>
        <dbReference type="PROSITE" id="PS50878"/>
    </source>
</evidence>
<name>A0ABQ9H436_9NEOP</name>
<dbReference type="Proteomes" id="UP001159363">
    <property type="component" value="Chromosome 6"/>
</dbReference>
<evidence type="ECO:0000313" key="2">
    <source>
        <dbReference type="EMBL" id="KAJ8879059.1"/>
    </source>
</evidence>
<dbReference type="EMBL" id="JARBHB010000007">
    <property type="protein sequence ID" value="KAJ8879059.1"/>
    <property type="molecule type" value="Genomic_DNA"/>
</dbReference>
<feature type="domain" description="Reverse transcriptase" evidence="1">
    <location>
        <begin position="1"/>
        <end position="102"/>
    </location>
</feature>
<dbReference type="PROSITE" id="PS50878">
    <property type="entry name" value="RT_POL"/>
    <property type="match status" value="1"/>
</dbReference>